<protein>
    <submittedName>
        <fullName evidence="1">MerR family transcriptional regulator</fullName>
    </submittedName>
</protein>
<dbReference type="InterPro" id="IPR009061">
    <property type="entry name" value="DNA-bd_dom_put_sf"/>
</dbReference>
<keyword evidence="2" id="KW-1185">Reference proteome</keyword>
<comment type="caution">
    <text evidence="1">The sequence shown here is derived from an EMBL/GenBank/DDBJ whole genome shotgun (WGS) entry which is preliminary data.</text>
</comment>
<proteinExistence type="predicted"/>
<accession>A0ABR7LNN0</accession>
<evidence type="ECO:0000313" key="2">
    <source>
        <dbReference type="Proteomes" id="UP000805614"/>
    </source>
</evidence>
<name>A0ABR7LNN0_9ACTN</name>
<reference evidence="1 2" key="1">
    <citation type="submission" date="2020-06" db="EMBL/GenBank/DDBJ databases">
        <title>Actinomadura xiongansis sp. nov., isolated from soil of Baiyangdian.</title>
        <authorList>
            <person name="Zhang X."/>
        </authorList>
    </citation>
    <scope>NUCLEOTIDE SEQUENCE [LARGE SCALE GENOMIC DNA]</scope>
    <source>
        <strain evidence="1 2">HBUM206468</strain>
    </source>
</reference>
<dbReference type="Pfam" id="PF13591">
    <property type="entry name" value="MerR_2"/>
    <property type="match status" value="1"/>
</dbReference>
<evidence type="ECO:0000313" key="1">
    <source>
        <dbReference type="EMBL" id="MBC6466448.1"/>
    </source>
</evidence>
<dbReference type="Gene3D" id="1.10.1660.10">
    <property type="match status" value="1"/>
</dbReference>
<dbReference type="RefSeq" id="WP_187243459.1">
    <property type="nucleotide sequence ID" value="NZ_BAAAOK010000009.1"/>
</dbReference>
<organism evidence="1 2">
    <name type="scientific">Actinomadura alba</name>
    <dbReference type="NCBI Taxonomy" id="406431"/>
    <lineage>
        <taxon>Bacteria</taxon>
        <taxon>Bacillati</taxon>
        <taxon>Actinomycetota</taxon>
        <taxon>Actinomycetes</taxon>
        <taxon>Streptosporangiales</taxon>
        <taxon>Thermomonosporaceae</taxon>
        <taxon>Actinomadura</taxon>
    </lineage>
</organism>
<sequence length="112" mass="12435">MRAPAKTKTRRYSLVGPPRLDLESFADLAGLHPDLVRRLVALGLLEPDRDAAGQLWFAPEQLAEVARIERLRAGFSLNYAAVGLVCDLLDRIADLEAALRRRSRRTGGSPWT</sequence>
<dbReference type="SUPFAM" id="SSF46955">
    <property type="entry name" value="Putative DNA-binding domain"/>
    <property type="match status" value="1"/>
</dbReference>
<gene>
    <name evidence="1" type="ORF">HKK74_13165</name>
</gene>
<dbReference type="Proteomes" id="UP000805614">
    <property type="component" value="Unassembled WGS sequence"/>
</dbReference>
<dbReference type="EMBL" id="JABVEC010000008">
    <property type="protein sequence ID" value="MBC6466448.1"/>
    <property type="molecule type" value="Genomic_DNA"/>
</dbReference>